<keyword evidence="3 7" id="KW-0812">Transmembrane</keyword>
<dbReference type="PROSITE" id="PS50939">
    <property type="entry name" value="CYTOCHROME_B561"/>
    <property type="match status" value="1"/>
</dbReference>
<comment type="subcellular location">
    <subcellularLocation>
        <location evidence="1">Membrane</location>
    </subcellularLocation>
</comment>
<dbReference type="InterPro" id="IPR045266">
    <property type="entry name" value="DOH_DOMON"/>
</dbReference>
<dbReference type="CDD" id="cd08760">
    <property type="entry name" value="Cyt_b561_FRRS1_like"/>
    <property type="match status" value="1"/>
</dbReference>
<evidence type="ECO:0000256" key="1">
    <source>
        <dbReference type="ARBA" id="ARBA00004370"/>
    </source>
</evidence>
<evidence type="ECO:0000256" key="3">
    <source>
        <dbReference type="ARBA" id="ARBA00022692"/>
    </source>
</evidence>
<keyword evidence="2" id="KW-0813">Transport</keyword>
<evidence type="ECO:0000256" key="4">
    <source>
        <dbReference type="ARBA" id="ARBA00022982"/>
    </source>
</evidence>
<accession>A0A811NWM4</accession>
<keyword evidence="10" id="KW-1185">Reference proteome</keyword>
<dbReference type="OrthoDB" id="19261at2759"/>
<proteinExistence type="predicted"/>
<protein>
    <recommendedName>
        <fullName evidence="8">Cytochrome b561 domain-containing protein</fullName>
    </recommendedName>
</protein>
<feature type="transmembrane region" description="Helical" evidence="7">
    <location>
        <begin position="257"/>
        <end position="282"/>
    </location>
</feature>
<dbReference type="PANTHER" id="PTHR23130:SF154">
    <property type="entry name" value="OS01G0895200 PROTEIN"/>
    <property type="match status" value="1"/>
</dbReference>
<dbReference type="Gene3D" id="1.20.120.1770">
    <property type="match status" value="1"/>
</dbReference>
<evidence type="ECO:0000259" key="8">
    <source>
        <dbReference type="PROSITE" id="PS50939"/>
    </source>
</evidence>
<organism evidence="9 10">
    <name type="scientific">Miscanthus lutarioriparius</name>
    <dbReference type="NCBI Taxonomy" id="422564"/>
    <lineage>
        <taxon>Eukaryota</taxon>
        <taxon>Viridiplantae</taxon>
        <taxon>Streptophyta</taxon>
        <taxon>Embryophyta</taxon>
        <taxon>Tracheophyta</taxon>
        <taxon>Spermatophyta</taxon>
        <taxon>Magnoliopsida</taxon>
        <taxon>Liliopsida</taxon>
        <taxon>Poales</taxon>
        <taxon>Poaceae</taxon>
        <taxon>PACMAD clade</taxon>
        <taxon>Panicoideae</taxon>
        <taxon>Andropogonodae</taxon>
        <taxon>Andropogoneae</taxon>
        <taxon>Saccharinae</taxon>
        <taxon>Miscanthus</taxon>
    </lineage>
</organism>
<feature type="transmembrane region" description="Helical" evidence="7">
    <location>
        <begin position="230"/>
        <end position="250"/>
    </location>
</feature>
<feature type="transmembrane region" description="Helical" evidence="7">
    <location>
        <begin position="294"/>
        <end position="312"/>
    </location>
</feature>
<dbReference type="CDD" id="cd09631">
    <property type="entry name" value="DOMON_DOH"/>
    <property type="match status" value="1"/>
</dbReference>
<dbReference type="PANTHER" id="PTHR23130">
    <property type="entry name" value="CYTOCHROME B561 AND DOMON DOMAIN-CONTAINING PROTEIN"/>
    <property type="match status" value="1"/>
</dbReference>
<dbReference type="AlphaFoldDB" id="A0A811NWM4"/>
<dbReference type="Pfam" id="PF03188">
    <property type="entry name" value="Cytochrom_B561"/>
    <property type="match status" value="1"/>
</dbReference>
<dbReference type="Proteomes" id="UP000604825">
    <property type="component" value="Unassembled WGS sequence"/>
</dbReference>
<evidence type="ECO:0000256" key="6">
    <source>
        <dbReference type="ARBA" id="ARBA00023136"/>
    </source>
</evidence>
<evidence type="ECO:0000256" key="5">
    <source>
        <dbReference type="ARBA" id="ARBA00022989"/>
    </source>
</evidence>
<reference evidence="9" key="1">
    <citation type="submission" date="2020-10" db="EMBL/GenBank/DDBJ databases">
        <authorList>
            <person name="Han B."/>
            <person name="Lu T."/>
            <person name="Zhao Q."/>
            <person name="Huang X."/>
            <person name="Zhao Y."/>
        </authorList>
    </citation>
    <scope>NUCLEOTIDE SEQUENCE</scope>
</reference>
<keyword evidence="4" id="KW-0249">Electron transport</keyword>
<evidence type="ECO:0000256" key="2">
    <source>
        <dbReference type="ARBA" id="ARBA00022448"/>
    </source>
</evidence>
<dbReference type="SMART" id="SM00665">
    <property type="entry name" value="B561"/>
    <property type="match status" value="1"/>
</dbReference>
<keyword evidence="6 7" id="KW-0472">Membrane</keyword>
<sequence length="462" mass="49665">MARTMRAPKHVVQRCTPLPLFSVFLIALCFAASNLPPRELGGLVQQRPQPWQTRRLQHHRPHLLPSMALAGLRPKSTLRLSVVGAYRIFGKAAPGSNAWSFVLSAPDNGGYISIGFSPTGRMVGSSAVAGSCPPDQGKLALASGAAAPTVVSNGSRLYLAFQLAGQPLTDVVYAVGPSGTLPGRTGCCRSTRTWRPAPSACPAAPVAGQPCYRRRSSGGAFLSAARRHGVLALVSWGVLVPAGVALARFFKRFDPFWFYAHVVAQGLGFLLGVLAVVAGFRLDDDEGPIATHKAIGVAVLVCACLQVMAVLARPAKETKARRYWNWYHHSVGRAAVVLGVANIFYGLSLANERQEWSYVYGIFIGDKADAVLDRAGTLRLRVRVAAARRLLRSSRSSVIIEHKAAPWVGEIWIVGQHAGAEGREVVLPQMRQRDPRAAVVRVEQVLSIALARMVAIRALVCV</sequence>
<name>A0A811NWM4_9POAL</name>
<comment type="caution">
    <text evidence="9">The sequence shown here is derived from an EMBL/GenBank/DDBJ whole genome shotgun (WGS) entry which is preliminary data.</text>
</comment>
<evidence type="ECO:0000313" key="10">
    <source>
        <dbReference type="Proteomes" id="UP000604825"/>
    </source>
</evidence>
<evidence type="ECO:0000313" key="9">
    <source>
        <dbReference type="EMBL" id="CAD6228748.1"/>
    </source>
</evidence>
<dbReference type="InterPro" id="IPR006593">
    <property type="entry name" value="Cyt_b561/ferric_Rdtase_TM"/>
</dbReference>
<keyword evidence="5 7" id="KW-1133">Transmembrane helix</keyword>
<dbReference type="EMBL" id="CAJGYO010000005">
    <property type="protein sequence ID" value="CAD6228748.1"/>
    <property type="molecule type" value="Genomic_DNA"/>
</dbReference>
<evidence type="ECO:0000256" key="7">
    <source>
        <dbReference type="SAM" id="Phobius"/>
    </source>
</evidence>
<feature type="domain" description="Cytochrome b561" evidence="8">
    <location>
        <begin position="197"/>
        <end position="383"/>
    </location>
</feature>
<gene>
    <name evidence="9" type="ORF">NCGR_LOCUS19416</name>
</gene>
<dbReference type="GO" id="GO:0016020">
    <property type="term" value="C:membrane"/>
    <property type="evidence" value="ECO:0007669"/>
    <property type="project" value="UniProtKB-SubCell"/>
</dbReference>